<dbReference type="Proteomes" id="UP000263900">
    <property type="component" value="Chromosome"/>
</dbReference>
<dbReference type="AlphaFoldDB" id="A0A3B7MNJ9"/>
<keyword evidence="2" id="KW-0479">Metal-binding</keyword>
<evidence type="ECO:0000313" key="7">
    <source>
        <dbReference type="EMBL" id="AXY75307.1"/>
    </source>
</evidence>
<evidence type="ECO:0000256" key="3">
    <source>
        <dbReference type="ARBA" id="ARBA00023002"/>
    </source>
</evidence>
<dbReference type="SUPFAM" id="SSF47741">
    <property type="entry name" value="CO dehydrogenase ISP C-domain like"/>
    <property type="match status" value="1"/>
</dbReference>
<dbReference type="InterPro" id="IPR001041">
    <property type="entry name" value="2Fe-2S_ferredoxin-type"/>
</dbReference>
<evidence type="ECO:0000256" key="4">
    <source>
        <dbReference type="ARBA" id="ARBA00023004"/>
    </source>
</evidence>
<dbReference type="InterPro" id="IPR051452">
    <property type="entry name" value="Diverse_Oxidoreductases"/>
</dbReference>
<evidence type="ECO:0000259" key="6">
    <source>
        <dbReference type="PROSITE" id="PS51085"/>
    </source>
</evidence>
<gene>
    <name evidence="7" type="ORF">D3H65_15520</name>
</gene>
<dbReference type="Pfam" id="PF01799">
    <property type="entry name" value="Fer2_2"/>
    <property type="match status" value="1"/>
</dbReference>
<accession>A0A3B7MNJ9</accession>
<dbReference type="OrthoDB" id="9796880at2"/>
<dbReference type="Pfam" id="PF00111">
    <property type="entry name" value="Fer2"/>
    <property type="match status" value="1"/>
</dbReference>
<dbReference type="InterPro" id="IPR036010">
    <property type="entry name" value="2Fe-2S_ferredoxin-like_sf"/>
</dbReference>
<dbReference type="InterPro" id="IPR036884">
    <property type="entry name" value="2Fe-2S-bd_dom_sf"/>
</dbReference>
<protein>
    <submittedName>
        <fullName evidence="7">(2Fe-2S)-binding protein</fullName>
    </submittedName>
</protein>
<evidence type="ECO:0000313" key="8">
    <source>
        <dbReference type="Proteomes" id="UP000263900"/>
    </source>
</evidence>
<dbReference type="EMBL" id="CP032157">
    <property type="protein sequence ID" value="AXY75307.1"/>
    <property type="molecule type" value="Genomic_DNA"/>
</dbReference>
<dbReference type="Gene3D" id="1.10.150.120">
    <property type="entry name" value="[2Fe-2S]-binding domain"/>
    <property type="match status" value="1"/>
</dbReference>
<dbReference type="Gene3D" id="3.10.20.30">
    <property type="match status" value="1"/>
</dbReference>
<name>A0A3B7MNJ9_9BACT</name>
<keyword evidence="5" id="KW-0411">Iron-sulfur</keyword>
<dbReference type="PANTHER" id="PTHR44379">
    <property type="entry name" value="OXIDOREDUCTASE WITH IRON-SULFUR SUBUNIT"/>
    <property type="match status" value="1"/>
</dbReference>
<dbReference type="PANTHER" id="PTHR44379:SF6">
    <property type="entry name" value="BLR6046 PROTEIN"/>
    <property type="match status" value="1"/>
</dbReference>
<dbReference type="KEGG" id="pseg:D3H65_15520"/>
<sequence length="158" mass="17200">MEQAILLHVNGRDWSLNIDPEMPLLYALRNNLGLNGPKYGCGMALCGSCMVWLDGKAQPSCMVPCATAAAHQITTLEGIGSVEHLHPIQQACIEEQAAQCGYCLNGVIMCAKELLEENKNPSDTQIREALQRVLCRCGTHTRFISAIKKAAAHVHSTQ</sequence>
<dbReference type="CDD" id="cd00207">
    <property type="entry name" value="fer2"/>
    <property type="match status" value="1"/>
</dbReference>
<organism evidence="7 8">
    <name type="scientific">Paraflavitalea soli</name>
    <dbReference type="NCBI Taxonomy" id="2315862"/>
    <lineage>
        <taxon>Bacteria</taxon>
        <taxon>Pseudomonadati</taxon>
        <taxon>Bacteroidota</taxon>
        <taxon>Chitinophagia</taxon>
        <taxon>Chitinophagales</taxon>
        <taxon>Chitinophagaceae</taxon>
        <taxon>Paraflavitalea</taxon>
    </lineage>
</organism>
<evidence type="ECO:0000256" key="2">
    <source>
        <dbReference type="ARBA" id="ARBA00022723"/>
    </source>
</evidence>
<dbReference type="PROSITE" id="PS51085">
    <property type="entry name" value="2FE2S_FER_2"/>
    <property type="match status" value="1"/>
</dbReference>
<keyword evidence="8" id="KW-1185">Reference proteome</keyword>
<dbReference type="GO" id="GO:0051537">
    <property type="term" value="F:2 iron, 2 sulfur cluster binding"/>
    <property type="evidence" value="ECO:0007669"/>
    <property type="project" value="UniProtKB-KW"/>
</dbReference>
<keyword evidence="4" id="KW-0408">Iron</keyword>
<evidence type="ECO:0000256" key="5">
    <source>
        <dbReference type="ARBA" id="ARBA00023014"/>
    </source>
</evidence>
<dbReference type="InterPro" id="IPR012675">
    <property type="entry name" value="Beta-grasp_dom_sf"/>
</dbReference>
<dbReference type="InterPro" id="IPR002888">
    <property type="entry name" value="2Fe-2S-bd"/>
</dbReference>
<dbReference type="PROSITE" id="PS00197">
    <property type="entry name" value="2FE2S_FER_1"/>
    <property type="match status" value="1"/>
</dbReference>
<evidence type="ECO:0000256" key="1">
    <source>
        <dbReference type="ARBA" id="ARBA00022714"/>
    </source>
</evidence>
<keyword evidence="3" id="KW-0560">Oxidoreductase</keyword>
<dbReference type="RefSeq" id="WP_119051188.1">
    <property type="nucleotide sequence ID" value="NZ_CP032157.1"/>
</dbReference>
<dbReference type="GO" id="GO:0016491">
    <property type="term" value="F:oxidoreductase activity"/>
    <property type="evidence" value="ECO:0007669"/>
    <property type="project" value="UniProtKB-KW"/>
</dbReference>
<dbReference type="GO" id="GO:0046872">
    <property type="term" value="F:metal ion binding"/>
    <property type="evidence" value="ECO:0007669"/>
    <property type="project" value="UniProtKB-KW"/>
</dbReference>
<feature type="domain" description="2Fe-2S ferredoxin-type" evidence="6">
    <location>
        <begin position="3"/>
        <end position="79"/>
    </location>
</feature>
<keyword evidence="1" id="KW-0001">2Fe-2S</keyword>
<reference evidence="7 8" key="1">
    <citation type="submission" date="2018-09" db="EMBL/GenBank/DDBJ databases">
        <title>Genome sequencing of strain 6GH32-13.</title>
        <authorList>
            <person name="Weon H.-Y."/>
            <person name="Heo J."/>
            <person name="Kwon S.-W."/>
        </authorList>
    </citation>
    <scope>NUCLEOTIDE SEQUENCE [LARGE SCALE GENOMIC DNA]</scope>
    <source>
        <strain evidence="7 8">5GH32-13</strain>
    </source>
</reference>
<proteinExistence type="predicted"/>
<dbReference type="InterPro" id="IPR006058">
    <property type="entry name" value="2Fe2S_fd_BS"/>
</dbReference>
<dbReference type="SUPFAM" id="SSF54292">
    <property type="entry name" value="2Fe-2S ferredoxin-like"/>
    <property type="match status" value="1"/>
</dbReference>